<name>A0A1E4TF17_9ASCO</name>
<evidence type="ECO:0000313" key="1">
    <source>
        <dbReference type="EMBL" id="ODV90283.1"/>
    </source>
</evidence>
<dbReference type="Pfam" id="PF08641">
    <property type="entry name" value="Mis14"/>
    <property type="match status" value="1"/>
</dbReference>
<accession>A0A1E4TF17</accession>
<sequence length="200" mass="23161">MEENIISGNEPQKISLVREDLKYLYDSWQEELAARLEQHFKGAEDRDKGVSEVRPILDQWLQETMNYAVNSLIVDGEAMSIFNKDDLEGQGVEPFDAALLEELRNHFQEANDLISEVTELRRTKPLEITKQMQEVLHKLPTSLNLPDSVDIPDPQPLIPQETERLPIEELLQLQQRVPEIQALLYKRKEVRSMMGILKES</sequence>
<organism evidence="1 2">
    <name type="scientific">Tortispora caseinolytica NRRL Y-17796</name>
    <dbReference type="NCBI Taxonomy" id="767744"/>
    <lineage>
        <taxon>Eukaryota</taxon>
        <taxon>Fungi</taxon>
        <taxon>Dikarya</taxon>
        <taxon>Ascomycota</taxon>
        <taxon>Saccharomycotina</taxon>
        <taxon>Trigonopsidomycetes</taxon>
        <taxon>Trigonopsidales</taxon>
        <taxon>Trigonopsidaceae</taxon>
        <taxon>Tortispora</taxon>
    </lineage>
</organism>
<dbReference type="AlphaFoldDB" id="A0A1E4TF17"/>
<evidence type="ECO:0000313" key="2">
    <source>
        <dbReference type="Proteomes" id="UP000095023"/>
    </source>
</evidence>
<dbReference type="GO" id="GO:0000776">
    <property type="term" value="C:kinetochore"/>
    <property type="evidence" value="ECO:0007669"/>
    <property type="project" value="InterPro"/>
</dbReference>
<dbReference type="Proteomes" id="UP000095023">
    <property type="component" value="Unassembled WGS sequence"/>
</dbReference>
<dbReference type="OrthoDB" id="2135762at2759"/>
<dbReference type="EMBL" id="KV453842">
    <property type="protein sequence ID" value="ODV90283.1"/>
    <property type="molecule type" value="Genomic_DNA"/>
</dbReference>
<protein>
    <submittedName>
        <fullName evidence="1">Uncharacterized protein</fullName>
    </submittedName>
</protein>
<dbReference type="InterPro" id="IPR013950">
    <property type="entry name" value="Mis14/Nsl1"/>
</dbReference>
<keyword evidence="2" id="KW-1185">Reference proteome</keyword>
<gene>
    <name evidence="1" type="ORF">CANCADRAFT_2015</name>
</gene>
<reference evidence="2" key="1">
    <citation type="submission" date="2016-02" db="EMBL/GenBank/DDBJ databases">
        <title>Comparative genomics of biotechnologically important yeasts.</title>
        <authorList>
            <consortium name="DOE Joint Genome Institute"/>
            <person name="Riley R."/>
            <person name="Haridas S."/>
            <person name="Wolfe K.H."/>
            <person name="Lopes M.R."/>
            <person name="Hittinger C.T."/>
            <person name="Goker M."/>
            <person name="Salamov A."/>
            <person name="Wisecaver J."/>
            <person name="Long T.M."/>
            <person name="Aerts A.L."/>
            <person name="Barry K."/>
            <person name="Choi C."/>
            <person name="Clum A."/>
            <person name="Coughlan A.Y."/>
            <person name="Deshpande S."/>
            <person name="Douglass A.P."/>
            <person name="Hanson S.J."/>
            <person name="Klenk H.-P."/>
            <person name="Labutti K."/>
            <person name="Lapidus A."/>
            <person name="Lindquist E."/>
            <person name="Lipzen A."/>
            <person name="Meier-Kolthoff J.P."/>
            <person name="Ohm R.A."/>
            <person name="Otillar R.P."/>
            <person name="Pangilinan J."/>
            <person name="Peng Y."/>
            <person name="Rokas A."/>
            <person name="Rosa C.A."/>
            <person name="Scheuner C."/>
            <person name="Sibirny A.A."/>
            <person name="Slot J.C."/>
            <person name="Stielow J.B."/>
            <person name="Sun H."/>
            <person name="Kurtzman C.P."/>
            <person name="Blackwell M."/>
            <person name="Jeffries T.W."/>
            <person name="Grigoriev I.V."/>
        </authorList>
    </citation>
    <scope>NUCLEOTIDE SEQUENCE [LARGE SCALE GENOMIC DNA]</scope>
    <source>
        <strain evidence="2">NRRL Y-17796</strain>
    </source>
</reference>
<dbReference type="GO" id="GO:0000070">
    <property type="term" value="P:mitotic sister chromatid segregation"/>
    <property type="evidence" value="ECO:0007669"/>
    <property type="project" value="InterPro"/>
</dbReference>
<proteinExistence type="predicted"/>